<sequence length="230" mass="25519">MAASSSLTEVDIAFTRDSTPRVAIVQNDTPEWPVARTTLIRPSRDHEMTTGQTVNNHRKWFYLLYLGGKLVFIEVDRREILFDEGKATLILRAVTSDITLTVTSPGLWSTQQSVSLDLDRVQSPPITRSDEICSNQSAVSPGLETSWIWSPQSLSLIFHPPTLLQQSVGCFSRARDLLDLVTSESLAHLSPPNPAAAIPKETSNTFLLFISHLVLLGLFPGRITVFPMFT</sequence>
<dbReference type="EMBL" id="JAWDGP010006613">
    <property type="protein sequence ID" value="KAK3737839.1"/>
    <property type="molecule type" value="Genomic_DNA"/>
</dbReference>
<dbReference type="AlphaFoldDB" id="A0AAE1CUX8"/>
<organism evidence="1 2">
    <name type="scientific">Elysia crispata</name>
    <name type="common">lettuce slug</name>
    <dbReference type="NCBI Taxonomy" id="231223"/>
    <lineage>
        <taxon>Eukaryota</taxon>
        <taxon>Metazoa</taxon>
        <taxon>Spiralia</taxon>
        <taxon>Lophotrochozoa</taxon>
        <taxon>Mollusca</taxon>
        <taxon>Gastropoda</taxon>
        <taxon>Heterobranchia</taxon>
        <taxon>Euthyneura</taxon>
        <taxon>Panpulmonata</taxon>
        <taxon>Sacoglossa</taxon>
        <taxon>Placobranchoidea</taxon>
        <taxon>Plakobranchidae</taxon>
        <taxon>Elysia</taxon>
    </lineage>
</organism>
<keyword evidence="2" id="KW-1185">Reference proteome</keyword>
<accession>A0AAE1CUX8</accession>
<gene>
    <name evidence="1" type="ORF">RRG08_063245</name>
</gene>
<evidence type="ECO:0000313" key="2">
    <source>
        <dbReference type="Proteomes" id="UP001283361"/>
    </source>
</evidence>
<name>A0AAE1CUX8_9GAST</name>
<proteinExistence type="predicted"/>
<comment type="caution">
    <text evidence="1">The sequence shown here is derived from an EMBL/GenBank/DDBJ whole genome shotgun (WGS) entry which is preliminary data.</text>
</comment>
<protein>
    <submittedName>
        <fullName evidence="1">Uncharacterized protein</fullName>
    </submittedName>
</protein>
<reference evidence="1" key="1">
    <citation type="journal article" date="2023" name="G3 (Bethesda)">
        <title>A reference genome for the long-term kleptoplast-retaining sea slug Elysia crispata morphotype clarki.</title>
        <authorList>
            <person name="Eastman K.E."/>
            <person name="Pendleton A.L."/>
            <person name="Shaikh M.A."/>
            <person name="Suttiyut T."/>
            <person name="Ogas R."/>
            <person name="Tomko P."/>
            <person name="Gavelis G."/>
            <person name="Widhalm J.R."/>
            <person name="Wisecaver J.H."/>
        </authorList>
    </citation>
    <scope>NUCLEOTIDE SEQUENCE</scope>
    <source>
        <strain evidence="1">ECLA1</strain>
    </source>
</reference>
<dbReference type="Proteomes" id="UP001283361">
    <property type="component" value="Unassembled WGS sequence"/>
</dbReference>
<evidence type="ECO:0000313" key="1">
    <source>
        <dbReference type="EMBL" id="KAK3737839.1"/>
    </source>
</evidence>